<comment type="caution">
    <text evidence="1">The sequence shown here is derived from an EMBL/GenBank/DDBJ whole genome shotgun (WGS) entry which is preliminary data.</text>
</comment>
<name>A0ACC3T3X8_LIPKO</name>
<dbReference type="EMBL" id="MU971360">
    <property type="protein sequence ID" value="KAK9238139.1"/>
    <property type="molecule type" value="Genomic_DNA"/>
</dbReference>
<organism evidence="1 2">
    <name type="scientific">Lipomyces kononenkoae</name>
    <name type="common">Yeast</name>
    <dbReference type="NCBI Taxonomy" id="34357"/>
    <lineage>
        <taxon>Eukaryota</taxon>
        <taxon>Fungi</taxon>
        <taxon>Dikarya</taxon>
        <taxon>Ascomycota</taxon>
        <taxon>Saccharomycotina</taxon>
        <taxon>Lipomycetes</taxon>
        <taxon>Lipomycetales</taxon>
        <taxon>Lipomycetaceae</taxon>
        <taxon>Lipomyces</taxon>
    </lineage>
</organism>
<accession>A0ACC3T3X8</accession>
<reference evidence="2" key="1">
    <citation type="journal article" date="2024" name="Front. Bioeng. Biotechnol.">
        <title>Genome-scale model development and genomic sequencing of the oleaginous clade Lipomyces.</title>
        <authorList>
            <person name="Czajka J.J."/>
            <person name="Han Y."/>
            <person name="Kim J."/>
            <person name="Mondo S.J."/>
            <person name="Hofstad B.A."/>
            <person name="Robles A."/>
            <person name="Haridas S."/>
            <person name="Riley R."/>
            <person name="LaButti K."/>
            <person name="Pangilinan J."/>
            <person name="Andreopoulos W."/>
            <person name="Lipzen A."/>
            <person name="Yan J."/>
            <person name="Wang M."/>
            <person name="Ng V."/>
            <person name="Grigoriev I.V."/>
            <person name="Spatafora J.W."/>
            <person name="Magnuson J.K."/>
            <person name="Baker S.E."/>
            <person name="Pomraning K.R."/>
        </authorList>
    </citation>
    <scope>NUCLEOTIDE SEQUENCE [LARGE SCALE GENOMIC DNA]</scope>
    <source>
        <strain evidence="2">CBS 7786</strain>
    </source>
</reference>
<sequence length="353" mass="37471">MSFARRLAAYSCRTALARTGYRNFRTSAAYNAASNFAMPALSPTMTEGGISQWKVKEGESFNAGDIILEIETDKAQMDVEAPDDGILVKIYKDAGAKEIAVGTTIAVIAEPGDDVASLEIPEPVTKRSGQAAGPEPAKQAPPSPSPAPSPEPASTPKKVATTGGSKADPAQVFFPSVLGLLHANHISETEAIQNISASGPKGRITKGDVLAYLGVVPGSNIKELTDLIHSREHLDLSNIKIAEAKPKKEEKTKQEKAKEEKPVVQKPKVVINFDELLTFNPPRPITKTVIRPAQIIETVAIAPKQTPVIAAAAAESPLVSEASAVETNTVAPKKKLSRLDEIFYDLVAVPKSA</sequence>
<evidence type="ECO:0000313" key="2">
    <source>
        <dbReference type="Proteomes" id="UP001433508"/>
    </source>
</evidence>
<gene>
    <name evidence="1" type="ORF">V1525DRAFT_402107</name>
</gene>
<evidence type="ECO:0000313" key="1">
    <source>
        <dbReference type="EMBL" id="KAK9238139.1"/>
    </source>
</evidence>
<dbReference type="Proteomes" id="UP001433508">
    <property type="component" value="Unassembled WGS sequence"/>
</dbReference>
<keyword evidence="2" id="KW-1185">Reference proteome</keyword>
<protein>
    <submittedName>
        <fullName evidence="1">Uncharacterized protein</fullName>
    </submittedName>
</protein>
<proteinExistence type="predicted"/>